<keyword evidence="3" id="KW-1185">Reference proteome</keyword>
<evidence type="ECO:0000313" key="2">
    <source>
        <dbReference type="EMBL" id="KZP28132.1"/>
    </source>
</evidence>
<proteinExistence type="predicted"/>
<dbReference type="AlphaFoldDB" id="A0A166RC89"/>
<evidence type="ECO:0000256" key="1">
    <source>
        <dbReference type="SAM" id="MobiDB-lite"/>
    </source>
</evidence>
<feature type="compositionally biased region" description="Basic residues" evidence="1">
    <location>
        <begin position="15"/>
        <end position="26"/>
    </location>
</feature>
<accession>A0A166RC89</accession>
<feature type="region of interest" description="Disordered" evidence="1">
    <location>
        <begin position="1"/>
        <end position="32"/>
    </location>
</feature>
<protein>
    <submittedName>
        <fullName evidence="2">Uncharacterized protein</fullName>
    </submittedName>
</protein>
<dbReference type="EMBL" id="KV417505">
    <property type="protein sequence ID" value="KZP28132.1"/>
    <property type="molecule type" value="Genomic_DNA"/>
</dbReference>
<dbReference type="Proteomes" id="UP000076532">
    <property type="component" value="Unassembled WGS sequence"/>
</dbReference>
<name>A0A166RC89_9AGAM</name>
<gene>
    <name evidence="2" type="ORF">FIBSPDRAFT_275397</name>
</gene>
<organism evidence="2 3">
    <name type="scientific">Athelia psychrophila</name>
    <dbReference type="NCBI Taxonomy" id="1759441"/>
    <lineage>
        <taxon>Eukaryota</taxon>
        <taxon>Fungi</taxon>
        <taxon>Dikarya</taxon>
        <taxon>Basidiomycota</taxon>
        <taxon>Agaricomycotina</taxon>
        <taxon>Agaricomycetes</taxon>
        <taxon>Agaricomycetidae</taxon>
        <taxon>Atheliales</taxon>
        <taxon>Atheliaceae</taxon>
        <taxon>Athelia</taxon>
    </lineage>
</organism>
<evidence type="ECO:0000313" key="3">
    <source>
        <dbReference type="Proteomes" id="UP000076532"/>
    </source>
</evidence>
<sequence>MPPHDAMKSQPRSRNTTRRSAHRRRSPLVVEAPHASSVSLGVWAVHRHPPTPRWLVRSPSLSAATRTTPPPSVLVLRLVAVPLSKIFSRMLPHSLPPTFYARHPPRPSKLSLLFSIHTSAYMCHPSPPRTSAKDTKIMWSVLSSTNGHKLGALRHSPAVVMRMTGKENMPAHFYLRSCVAPAPPPTMSPFIRKAVQAMKKWDADIAEDPFWAEV</sequence>
<reference evidence="2 3" key="1">
    <citation type="journal article" date="2016" name="Mol. Biol. Evol.">
        <title>Comparative Genomics of Early-Diverging Mushroom-Forming Fungi Provides Insights into the Origins of Lignocellulose Decay Capabilities.</title>
        <authorList>
            <person name="Nagy L.G."/>
            <person name="Riley R."/>
            <person name="Tritt A."/>
            <person name="Adam C."/>
            <person name="Daum C."/>
            <person name="Floudas D."/>
            <person name="Sun H."/>
            <person name="Yadav J.S."/>
            <person name="Pangilinan J."/>
            <person name="Larsson K.H."/>
            <person name="Matsuura K."/>
            <person name="Barry K."/>
            <person name="Labutti K."/>
            <person name="Kuo R."/>
            <person name="Ohm R.A."/>
            <person name="Bhattacharya S.S."/>
            <person name="Shirouzu T."/>
            <person name="Yoshinaga Y."/>
            <person name="Martin F.M."/>
            <person name="Grigoriev I.V."/>
            <person name="Hibbett D.S."/>
        </authorList>
    </citation>
    <scope>NUCLEOTIDE SEQUENCE [LARGE SCALE GENOMIC DNA]</scope>
    <source>
        <strain evidence="2 3">CBS 109695</strain>
    </source>
</reference>